<dbReference type="PANTHER" id="PTHR32347:SF14">
    <property type="entry name" value="EFFLUX SYSTEM COMPONENT YKNX-RELATED"/>
    <property type="match status" value="1"/>
</dbReference>
<dbReference type="Pfam" id="PF25990">
    <property type="entry name" value="Beta-barrel_YknX"/>
    <property type="match status" value="1"/>
</dbReference>
<protein>
    <submittedName>
        <fullName evidence="6">HlyD family efflux transporter periplasmic adaptor subunit</fullName>
    </submittedName>
</protein>
<keyword evidence="2 3" id="KW-0175">Coiled coil</keyword>
<evidence type="ECO:0000256" key="2">
    <source>
        <dbReference type="ARBA" id="ARBA00023054"/>
    </source>
</evidence>
<feature type="domain" description="YknX-like beta-barrel" evidence="5">
    <location>
        <begin position="284"/>
        <end position="361"/>
    </location>
</feature>
<reference evidence="6" key="1">
    <citation type="submission" date="2020-07" db="EMBL/GenBank/DDBJ databases">
        <title>Huge and variable diversity of episymbiotic CPR bacteria and DPANN archaea in groundwater ecosystems.</title>
        <authorList>
            <person name="He C.Y."/>
            <person name="Keren R."/>
            <person name="Whittaker M."/>
            <person name="Farag I.F."/>
            <person name="Doudna J."/>
            <person name="Cate J.H.D."/>
            <person name="Banfield J.F."/>
        </authorList>
    </citation>
    <scope>NUCLEOTIDE SEQUENCE</scope>
    <source>
        <strain evidence="6">NC_groundwater_1664_Pr3_B-0.1um_52_9</strain>
    </source>
</reference>
<comment type="subcellular location">
    <subcellularLocation>
        <location evidence="1">Cell envelope</location>
    </subcellularLocation>
</comment>
<dbReference type="Gene3D" id="2.40.30.170">
    <property type="match status" value="1"/>
</dbReference>
<keyword evidence="4" id="KW-0812">Transmembrane</keyword>
<feature type="transmembrane region" description="Helical" evidence="4">
    <location>
        <begin position="15"/>
        <end position="34"/>
    </location>
</feature>
<evidence type="ECO:0000259" key="5">
    <source>
        <dbReference type="Pfam" id="PF25990"/>
    </source>
</evidence>
<evidence type="ECO:0000313" key="7">
    <source>
        <dbReference type="Proteomes" id="UP000807825"/>
    </source>
</evidence>
<proteinExistence type="predicted"/>
<dbReference type="GO" id="GO:0030313">
    <property type="term" value="C:cell envelope"/>
    <property type="evidence" value="ECO:0007669"/>
    <property type="project" value="UniProtKB-SubCell"/>
</dbReference>
<dbReference type="PANTHER" id="PTHR32347">
    <property type="entry name" value="EFFLUX SYSTEM COMPONENT YKNX-RELATED"/>
    <property type="match status" value="1"/>
</dbReference>
<sequence length="365" mass="41404">MPEYNIETSGRRTRIVGVFLAIFVAVASLALVALTHEPKRADSSPAPAKAAIVPQIADAKSEAEIIFRGKSFPSLKRQVLMSFKGSVEDISVVEGQMVQQDQVLASYKLDRDALNHVYRVLYPEHLLNLRKNLSDQNINLEKHLDIYMPNRKIELQRVEKDVSDIKEMFAKGLAAKAALDHKEQQLQMSKKAVLEMEENVKQIESSVTRSKEDLKFHDARQKRDLELLEWQTQRLYSDPALPIDVAYLKAPISGQVIWMNPDFRKRAELPAGFHTMTVAPMDNMVVRCKVHELDLVKLQVGDKGTVTFDAIPEKKYQCKISRIPWVSRNPALEVPADYDIECVLDDSDLKLKDGLTCNVKVTIKQ</sequence>
<comment type="caution">
    <text evidence="6">The sequence shown here is derived from an EMBL/GenBank/DDBJ whole genome shotgun (WGS) entry which is preliminary data.</text>
</comment>
<accession>A0A9D6V5K7</accession>
<organism evidence="6 7">
    <name type="scientific">Desulfomonile tiedjei</name>
    <dbReference type="NCBI Taxonomy" id="2358"/>
    <lineage>
        <taxon>Bacteria</taxon>
        <taxon>Pseudomonadati</taxon>
        <taxon>Thermodesulfobacteriota</taxon>
        <taxon>Desulfomonilia</taxon>
        <taxon>Desulfomonilales</taxon>
        <taxon>Desulfomonilaceae</taxon>
        <taxon>Desulfomonile</taxon>
    </lineage>
</organism>
<keyword evidence="4" id="KW-1133">Transmembrane helix</keyword>
<dbReference type="AlphaFoldDB" id="A0A9D6V5K7"/>
<feature type="coiled-coil region" evidence="3">
    <location>
        <begin position="179"/>
        <end position="213"/>
    </location>
</feature>
<name>A0A9D6V5K7_9BACT</name>
<evidence type="ECO:0000256" key="3">
    <source>
        <dbReference type="SAM" id="Coils"/>
    </source>
</evidence>
<evidence type="ECO:0000256" key="1">
    <source>
        <dbReference type="ARBA" id="ARBA00004196"/>
    </source>
</evidence>
<keyword evidence="4" id="KW-0472">Membrane</keyword>
<dbReference type="InterPro" id="IPR058636">
    <property type="entry name" value="Beta-barrel_YknX"/>
</dbReference>
<dbReference type="Proteomes" id="UP000807825">
    <property type="component" value="Unassembled WGS sequence"/>
</dbReference>
<evidence type="ECO:0000256" key="4">
    <source>
        <dbReference type="SAM" id="Phobius"/>
    </source>
</evidence>
<evidence type="ECO:0000313" key="6">
    <source>
        <dbReference type="EMBL" id="MBI5252530.1"/>
    </source>
</evidence>
<dbReference type="InterPro" id="IPR050465">
    <property type="entry name" value="UPF0194_transport"/>
</dbReference>
<gene>
    <name evidence="6" type="ORF">HY912_23800</name>
</gene>
<dbReference type="EMBL" id="JACRDE010000621">
    <property type="protein sequence ID" value="MBI5252530.1"/>
    <property type="molecule type" value="Genomic_DNA"/>
</dbReference>